<evidence type="ECO:0000256" key="6">
    <source>
        <dbReference type="SAM" id="MobiDB-lite"/>
    </source>
</evidence>
<feature type="transmembrane region" description="Helical" evidence="7">
    <location>
        <begin position="399"/>
        <end position="419"/>
    </location>
</feature>
<dbReference type="RefSeq" id="WP_344530695.1">
    <property type="nucleotide sequence ID" value="NZ_BAAAPE010000011.1"/>
</dbReference>
<feature type="transmembrane region" description="Helical" evidence="7">
    <location>
        <begin position="250"/>
        <end position="272"/>
    </location>
</feature>
<dbReference type="PANTHER" id="PTHR23513">
    <property type="entry name" value="INTEGRAL MEMBRANE EFFLUX PROTEIN-RELATED"/>
    <property type="match status" value="1"/>
</dbReference>
<evidence type="ECO:0000313" key="9">
    <source>
        <dbReference type="Proteomes" id="UP001500016"/>
    </source>
</evidence>
<dbReference type="PANTHER" id="PTHR23513:SF11">
    <property type="entry name" value="STAPHYLOFERRIN A TRANSPORTER"/>
    <property type="match status" value="1"/>
</dbReference>
<evidence type="ECO:0000256" key="4">
    <source>
        <dbReference type="ARBA" id="ARBA00022989"/>
    </source>
</evidence>
<evidence type="ECO:0000313" key="8">
    <source>
        <dbReference type="EMBL" id="GAA2083322.1"/>
    </source>
</evidence>
<comment type="subcellular location">
    <subcellularLocation>
        <location evidence="1">Cell membrane</location>
        <topology evidence="1">Multi-pass membrane protein</topology>
    </subcellularLocation>
</comment>
<keyword evidence="2" id="KW-1003">Cell membrane</keyword>
<keyword evidence="5 7" id="KW-0472">Membrane</keyword>
<feature type="compositionally biased region" description="Low complexity" evidence="6">
    <location>
        <begin position="215"/>
        <end position="226"/>
    </location>
</feature>
<feature type="transmembrane region" description="Helical" evidence="7">
    <location>
        <begin position="315"/>
        <end position="343"/>
    </location>
</feature>
<dbReference type="Pfam" id="PF07690">
    <property type="entry name" value="MFS_1"/>
    <property type="match status" value="1"/>
</dbReference>
<dbReference type="Proteomes" id="UP001500016">
    <property type="component" value="Unassembled WGS sequence"/>
</dbReference>
<feature type="transmembrane region" description="Helical" evidence="7">
    <location>
        <begin position="284"/>
        <end position="303"/>
    </location>
</feature>
<reference evidence="9" key="1">
    <citation type="journal article" date="2019" name="Int. J. Syst. Evol. Microbiol.">
        <title>The Global Catalogue of Microorganisms (GCM) 10K type strain sequencing project: providing services to taxonomists for standard genome sequencing and annotation.</title>
        <authorList>
            <consortium name="The Broad Institute Genomics Platform"/>
            <consortium name="The Broad Institute Genome Sequencing Center for Infectious Disease"/>
            <person name="Wu L."/>
            <person name="Ma J."/>
        </authorList>
    </citation>
    <scope>NUCLEOTIDE SEQUENCE [LARGE SCALE GENOMIC DNA]</scope>
    <source>
        <strain evidence="9">JCM 15478</strain>
    </source>
</reference>
<sequence>MRTYLVTAFLARLADEGMAIAVTLLALDRTGSAAEGAFVLTAWMAPHAVAAPLAGVLAARARRPALFHAGALVLFAAAIAGLALTVGRTAAPVALLLALAGGCCGPVVTGGLSSLVAGLVPEGPVRNRAYALDAATYTTSSVVGPAAVGVTAGLASPGAATGLMAACAACAAPLVATLPAAGRASVAAGAPGPEGGRTGTGAVRTDTGGERTGTDAEPTGTGAEPTGTGGGTRLLRQGLTALWRVPPLRAITGATTLAFLGLGGLAVAAVLLADHRGDADGGGVLMTAFAVGALGGALALARWEPPLAAPRLATVSLLVTGAALAGAALVPSFAGAVALFALAGVGDGPLLTTTLRIRADHAPPGARTQVFTLGAGLKVTAASAGAALTGACAGLSPTLLLLGIAALQLAAAGLLPLLARPESDARPPVTSRARPGGPSSPAG</sequence>
<proteinExistence type="predicted"/>
<feature type="transmembrane region" description="Helical" evidence="7">
    <location>
        <begin position="66"/>
        <end position="87"/>
    </location>
</feature>
<evidence type="ECO:0000256" key="2">
    <source>
        <dbReference type="ARBA" id="ARBA00022475"/>
    </source>
</evidence>
<evidence type="ECO:0000256" key="7">
    <source>
        <dbReference type="SAM" id="Phobius"/>
    </source>
</evidence>
<feature type="region of interest" description="Disordered" evidence="6">
    <location>
        <begin position="421"/>
        <end position="443"/>
    </location>
</feature>
<gene>
    <name evidence="8" type="ORF">GCM10009801_43700</name>
</gene>
<feature type="transmembrane region" description="Helical" evidence="7">
    <location>
        <begin position="37"/>
        <end position="59"/>
    </location>
</feature>
<dbReference type="Gene3D" id="1.20.1250.20">
    <property type="entry name" value="MFS general substrate transporter like domains"/>
    <property type="match status" value="1"/>
</dbReference>
<evidence type="ECO:0000256" key="1">
    <source>
        <dbReference type="ARBA" id="ARBA00004651"/>
    </source>
</evidence>
<dbReference type="SUPFAM" id="SSF103473">
    <property type="entry name" value="MFS general substrate transporter"/>
    <property type="match status" value="1"/>
</dbReference>
<feature type="transmembrane region" description="Helical" evidence="7">
    <location>
        <begin position="93"/>
        <end position="120"/>
    </location>
</feature>
<dbReference type="EMBL" id="BAAAPE010000011">
    <property type="protein sequence ID" value="GAA2083322.1"/>
    <property type="molecule type" value="Genomic_DNA"/>
</dbReference>
<evidence type="ECO:0008006" key="10">
    <source>
        <dbReference type="Google" id="ProtNLM"/>
    </source>
</evidence>
<keyword evidence="3 7" id="KW-0812">Transmembrane</keyword>
<name>A0ABP5HST6_9ACTN</name>
<keyword evidence="4 7" id="KW-1133">Transmembrane helix</keyword>
<keyword evidence="9" id="KW-1185">Reference proteome</keyword>
<evidence type="ECO:0000256" key="3">
    <source>
        <dbReference type="ARBA" id="ARBA00022692"/>
    </source>
</evidence>
<dbReference type="InterPro" id="IPR036259">
    <property type="entry name" value="MFS_trans_sf"/>
</dbReference>
<dbReference type="InterPro" id="IPR011701">
    <property type="entry name" value="MFS"/>
</dbReference>
<comment type="caution">
    <text evidence="8">The sequence shown here is derived from an EMBL/GenBank/DDBJ whole genome shotgun (WGS) entry which is preliminary data.</text>
</comment>
<evidence type="ECO:0000256" key="5">
    <source>
        <dbReference type="ARBA" id="ARBA00023136"/>
    </source>
</evidence>
<protein>
    <recommendedName>
        <fullName evidence="10">MFS transporter</fullName>
    </recommendedName>
</protein>
<accession>A0ABP5HST6</accession>
<feature type="region of interest" description="Disordered" evidence="6">
    <location>
        <begin position="187"/>
        <end position="231"/>
    </location>
</feature>
<organism evidence="8 9">
    <name type="scientific">Streptomyces albiaxialis</name>
    <dbReference type="NCBI Taxonomy" id="329523"/>
    <lineage>
        <taxon>Bacteria</taxon>
        <taxon>Bacillati</taxon>
        <taxon>Actinomycetota</taxon>
        <taxon>Actinomycetes</taxon>
        <taxon>Kitasatosporales</taxon>
        <taxon>Streptomycetaceae</taxon>
        <taxon>Streptomyces</taxon>
    </lineage>
</organism>